<evidence type="ECO:0000313" key="13">
    <source>
        <dbReference type="EMBL" id="VEL33384.1"/>
    </source>
</evidence>
<evidence type="ECO:0000256" key="7">
    <source>
        <dbReference type="ARBA" id="ARBA00023065"/>
    </source>
</evidence>
<dbReference type="Proteomes" id="UP000784294">
    <property type="component" value="Unassembled WGS sequence"/>
</dbReference>
<evidence type="ECO:0000256" key="11">
    <source>
        <dbReference type="RuleBase" id="RU000679"/>
    </source>
</evidence>
<name>A0A448XC50_9PLAT</name>
<dbReference type="Pfam" id="PF00858">
    <property type="entry name" value="ASC"/>
    <property type="match status" value="1"/>
</dbReference>
<dbReference type="EMBL" id="CAAALY010245693">
    <property type="protein sequence ID" value="VEL33384.1"/>
    <property type="molecule type" value="Genomic_DNA"/>
</dbReference>
<protein>
    <submittedName>
        <fullName evidence="13">Uncharacterized protein</fullName>
    </submittedName>
</protein>
<evidence type="ECO:0000256" key="9">
    <source>
        <dbReference type="ARBA" id="ARBA00023201"/>
    </source>
</evidence>
<accession>A0A448XC50</accession>
<sequence>MPIKNEGQEYSELPYFIAYRRQQAEKLFFHARSKEHGLKHVDIRTGILAIFWLIVVALVFMLLIKLLSNVIIGYVSSPVATQIKAEHTSIIFPDVTICAKSPFNIQRKEAADSADAGETFDADYFTDLHSNVKRSLVDASLKLTNGSIQAAMLIQMATREGELSKTIICLICTFNASLFLELLWLT</sequence>
<evidence type="ECO:0000256" key="6">
    <source>
        <dbReference type="ARBA" id="ARBA00023053"/>
    </source>
</evidence>
<evidence type="ECO:0000256" key="12">
    <source>
        <dbReference type="SAM" id="Phobius"/>
    </source>
</evidence>
<keyword evidence="14" id="KW-1185">Reference proteome</keyword>
<keyword evidence="3 11" id="KW-0894">Sodium channel</keyword>
<keyword evidence="5 12" id="KW-1133">Transmembrane helix</keyword>
<dbReference type="GO" id="GO:0005272">
    <property type="term" value="F:sodium channel activity"/>
    <property type="evidence" value="ECO:0007669"/>
    <property type="project" value="UniProtKB-KW"/>
</dbReference>
<evidence type="ECO:0000256" key="2">
    <source>
        <dbReference type="ARBA" id="ARBA00022448"/>
    </source>
</evidence>
<evidence type="ECO:0000256" key="8">
    <source>
        <dbReference type="ARBA" id="ARBA00023136"/>
    </source>
</evidence>
<keyword evidence="4 11" id="KW-0812">Transmembrane</keyword>
<keyword evidence="2 11" id="KW-0813">Transport</keyword>
<evidence type="ECO:0000256" key="10">
    <source>
        <dbReference type="ARBA" id="ARBA00023303"/>
    </source>
</evidence>
<organism evidence="13 14">
    <name type="scientific">Protopolystoma xenopodis</name>
    <dbReference type="NCBI Taxonomy" id="117903"/>
    <lineage>
        <taxon>Eukaryota</taxon>
        <taxon>Metazoa</taxon>
        <taxon>Spiralia</taxon>
        <taxon>Lophotrochozoa</taxon>
        <taxon>Platyhelminthes</taxon>
        <taxon>Monogenea</taxon>
        <taxon>Polyopisthocotylea</taxon>
        <taxon>Polystomatidea</taxon>
        <taxon>Polystomatidae</taxon>
        <taxon>Protopolystoma</taxon>
    </lineage>
</organism>
<feature type="transmembrane region" description="Helical" evidence="12">
    <location>
        <begin position="43"/>
        <end position="64"/>
    </location>
</feature>
<comment type="similarity">
    <text evidence="11">Belongs to the amiloride-sensitive sodium channel (TC 1.A.6) family.</text>
</comment>
<dbReference type="AlphaFoldDB" id="A0A448XC50"/>
<dbReference type="OrthoDB" id="6265222at2759"/>
<evidence type="ECO:0000313" key="14">
    <source>
        <dbReference type="Proteomes" id="UP000784294"/>
    </source>
</evidence>
<dbReference type="InterPro" id="IPR001873">
    <property type="entry name" value="ENaC"/>
</dbReference>
<comment type="caution">
    <text evidence="13">The sequence shown here is derived from an EMBL/GenBank/DDBJ whole genome shotgun (WGS) entry which is preliminary data.</text>
</comment>
<evidence type="ECO:0000256" key="4">
    <source>
        <dbReference type="ARBA" id="ARBA00022692"/>
    </source>
</evidence>
<keyword evidence="10 11" id="KW-0407">Ion channel</keyword>
<comment type="subcellular location">
    <subcellularLocation>
        <location evidence="1">Membrane</location>
        <topology evidence="1">Multi-pass membrane protein</topology>
    </subcellularLocation>
</comment>
<keyword evidence="6" id="KW-0915">Sodium</keyword>
<evidence type="ECO:0000256" key="5">
    <source>
        <dbReference type="ARBA" id="ARBA00022989"/>
    </source>
</evidence>
<keyword evidence="9 11" id="KW-0739">Sodium transport</keyword>
<gene>
    <name evidence="13" type="ORF">PXEA_LOCUS26824</name>
</gene>
<keyword evidence="7 11" id="KW-0406">Ion transport</keyword>
<reference evidence="13" key="1">
    <citation type="submission" date="2018-11" db="EMBL/GenBank/DDBJ databases">
        <authorList>
            <consortium name="Pathogen Informatics"/>
        </authorList>
    </citation>
    <scope>NUCLEOTIDE SEQUENCE</scope>
</reference>
<keyword evidence="8 12" id="KW-0472">Membrane</keyword>
<dbReference type="GO" id="GO:0016020">
    <property type="term" value="C:membrane"/>
    <property type="evidence" value="ECO:0007669"/>
    <property type="project" value="UniProtKB-SubCell"/>
</dbReference>
<feature type="transmembrane region" description="Helical" evidence="12">
    <location>
        <begin position="166"/>
        <end position="185"/>
    </location>
</feature>
<evidence type="ECO:0000256" key="3">
    <source>
        <dbReference type="ARBA" id="ARBA00022461"/>
    </source>
</evidence>
<evidence type="ECO:0000256" key="1">
    <source>
        <dbReference type="ARBA" id="ARBA00004141"/>
    </source>
</evidence>
<proteinExistence type="inferred from homology"/>